<dbReference type="KEGG" id="gfe:Gferi_05285"/>
<proteinExistence type="predicted"/>
<evidence type="ECO:0000259" key="2">
    <source>
        <dbReference type="SMART" id="SM00900"/>
    </source>
</evidence>
<dbReference type="AlphaFoldDB" id="A0A1D8GDP8"/>
<sequence length="116" mass="12013">MFKKRMAIIMALLIVAAVGTGCSAKAGKYADGTYTGTGEGKYGPIKMEVIVEKGNIKAVNALEHSETPGLSDPVFEKISKAIVEKQTPEVDAVSGGTVTSQGIIDAAKDALKSAVK</sequence>
<dbReference type="InterPro" id="IPR007329">
    <property type="entry name" value="FMN-bd"/>
</dbReference>
<name>A0A1D8GDP8_9FIRM</name>
<keyword evidence="4" id="KW-1185">Reference proteome</keyword>
<dbReference type="GO" id="GO:0010181">
    <property type="term" value="F:FMN binding"/>
    <property type="evidence" value="ECO:0007669"/>
    <property type="project" value="InterPro"/>
</dbReference>
<gene>
    <name evidence="3" type="ORF">Gferi_05285</name>
</gene>
<feature type="signal peptide" evidence="1">
    <location>
        <begin position="1"/>
        <end position="26"/>
    </location>
</feature>
<feature type="domain" description="FMN-binding" evidence="2">
    <location>
        <begin position="40"/>
        <end position="114"/>
    </location>
</feature>
<organism evidence="3 4">
    <name type="scientific">Geosporobacter ferrireducens</name>
    <dbReference type="NCBI Taxonomy" id="1424294"/>
    <lineage>
        <taxon>Bacteria</taxon>
        <taxon>Bacillati</taxon>
        <taxon>Bacillota</taxon>
        <taxon>Clostridia</taxon>
        <taxon>Peptostreptococcales</taxon>
        <taxon>Thermotaleaceae</taxon>
        <taxon>Geosporobacter</taxon>
    </lineage>
</organism>
<dbReference type="EMBL" id="CP017269">
    <property type="protein sequence ID" value="AOT69021.1"/>
    <property type="molecule type" value="Genomic_DNA"/>
</dbReference>
<evidence type="ECO:0000256" key="1">
    <source>
        <dbReference type="SAM" id="SignalP"/>
    </source>
</evidence>
<dbReference type="Pfam" id="PF04205">
    <property type="entry name" value="FMN_bind"/>
    <property type="match status" value="1"/>
</dbReference>
<evidence type="ECO:0000313" key="3">
    <source>
        <dbReference type="EMBL" id="AOT69021.1"/>
    </source>
</evidence>
<dbReference type="PROSITE" id="PS51257">
    <property type="entry name" value="PROKAR_LIPOPROTEIN"/>
    <property type="match status" value="1"/>
</dbReference>
<dbReference type="STRING" id="1424294.Gferi_05285"/>
<dbReference type="RefSeq" id="WP_069974587.1">
    <property type="nucleotide sequence ID" value="NZ_CP017269.1"/>
</dbReference>
<dbReference type="Gene3D" id="3.90.1010.20">
    <property type="match status" value="1"/>
</dbReference>
<keyword evidence="1" id="KW-0732">Signal</keyword>
<reference evidence="3 4" key="1">
    <citation type="submission" date="2016-09" db="EMBL/GenBank/DDBJ databases">
        <title>Genomic analysis reveals versatility of anaerobic energy metabolism of Geosporobacter ferrireducens IRF9 of phylum Firmicutes.</title>
        <authorList>
            <person name="Kim S.-J."/>
        </authorList>
    </citation>
    <scope>NUCLEOTIDE SEQUENCE [LARGE SCALE GENOMIC DNA]</scope>
    <source>
        <strain evidence="3 4">IRF9</strain>
    </source>
</reference>
<accession>A0A1D8GDP8</accession>
<dbReference type="OrthoDB" id="9806398at2"/>
<dbReference type="SMART" id="SM00900">
    <property type="entry name" value="FMN_bind"/>
    <property type="match status" value="1"/>
</dbReference>
<evidence type="ECO:0000313" key="4">
    <source>
        <dbReference type="Proteomes" id="UP000095743"/>
    </source>
</evidence>
<dbReference type="Proteomes" id="UP000095743">
    <property type="component" value="Chromosome"/>
</dbReference>
<dbReference type="GO" id="GO:0016020">
    <property type="term" value="C:membrane"/>
    <property type="evidence" value="ECO:0007669"/>
    <property type="project" value="InterPro"/>
</dbReference>
<feature type="chain" id="PRO_5009107334" description="FMN-binding domain-containing protein" evidence="1">
    <location>
        <begin position="27"/>
        <end position="116"/>
    </location>
</feature>
<protein>
    <recommendedName>
        <fullName evidence="2">FMN-binding domain-containing protein</fullName>
    </recommendedName>
</protein>